<gene>
    <name evidence="7" type="primary">FASTK</name>
</gene>
<evidence type="ECO:0000256" key="2">
    <source>
        <dbReference type="ARBA" id="ARBA00023128"/>
    </source>
</evidence>
<dbReference type="PANTHER" id="PTHR21228:SF4">
    <property type="entry name" value="FAS-ACTIVATED SERINE_THREONINE KINASE"/>
    <property type="match status" value="1"/>
</dbReference>
<feature type="compositionally biased region" description="Pro residues" evidence="3">
    <location>
        <begin position="48"/>
        <end position="65"/>
    </location>
</feature>
<dbReference type="GO" id="GO:0016301">
    <property type="term" value="F:kinase activity"/>
    <property type="evidence" value="ECO:0007669"/>
    <property type="project" value="UniProtKB-KW"/>
</dbReference>
<feature type="compositionally biased region" description="Low complexity" evidence="3">
    <location>
        <begin position="66"/>
        <end position="77"/>
    </location>
</feature>
<dbReference type="InterPro" id="IPR010622">
    <property type="entry name" value="FAST_Leu-rich"/>
</dbReference>
<dbReference type="InterPro" id="IPR013584">
    <property type="entry name" value="RAP"/>
</dbReference>
<organism evidence="6 7">
    <name type="scientific">Pogona vitticeps</name>
    <name type="common">central bearded dragon</name>
    <dbReference type="NCBI Taxonomy" id="103695"/>
    <lineage>
        <taxon>Eukaryota</taxon>
        <taxon>Metazoa</taxon>
        <taxon>Chordata</taxon>
        <taxon>Craniata</taxon>
        <taxon>Vertebrata</taxon>
        <taxon>Euteleostomi</taxon>
        <taxon>Lepidosauria</taxon>
        <taxon>Squamata</taxon>
        <taxon>Bifurcata</taxon>
        <taxon>Unidentata</taxon>
        <taxon>Episquamata</taxon>
        <taxon>Toxicofera</taxon>
        <taxon>Iguania</taxon>
        <taxon>Acrodonta</taxon>
        <taxon>Agamidae</taxon>
        <taxon>Amphibolurinae</taxon>
        <taxon>Pogona</taxon>
    </lineage>
</organism>
<dbReference type="RefSeq" id="XP_072858730.1">
    <property type="nucleotide sequence ID" value="XM_073002629.1"/>
</dbReference>
<keyword evidence="4" id="KW-0732">Signal</keyword>
<feature type="domain" description="RAP" evidence="5">
    <location>
        <begin position="610"/>
        <end position="668"/>
    </location>
</feature>
<dbReference type="Pfam" id="PF08368">
    <property type="entry name" value="FAST_2"/>
    <property type="match status" value="1"/>
</dbReference>
<reference evidence="7" key="1">
    <citation type="submission" date="2025-08" db="UniProtKB">
        <authorList>
            <consortium name="RefSeq"/>
        </authorList>
    </citation>
    <scope>IDENTIFICATION</scope>
</reference>
<feature type="signal peptide" evidence="4">
    <location>
        <begin position="1"/>
        <end position="27"/>
    </location>
</feature>
<dbReference type="Pfam" id="PF06743">
    <property type="entry name" value="FAST_1"/>
    <property type="match status" value="1"/>
</dbReference>
<evidence type="ECO:0000256" key="4">
    <source>
        <dbReference type="SAM" id="SignalP"/>
    </source>
</evidence>
<evidence type="ECO:0000313" key="6">
    <source>
        <dbReference type="Proteomes" id="UP001652642"/>
    </source>
</evidence>
<comment type="subcellular location">
    <subcellularLocation>
        <location evidence="1">Mitochondrion</location>
    </subcellularLocation>
</comment>
<feature type="region of interest" description="Disordered" evidence="3">
    <location>
        <begin position="674"/>
        <end position="695"/>
    </location>
</feature>
<proteinExistence type="predicted"/>
<keyword evidence="2" id="KW-0496">Mitochondrion</keyword>
<dbReference type="GeneID" id="110082558"/>
<dbReference type="PANTHER" id="PTHR21228">
    <property type="entry name" value="FAST LEU-RICH DOMAIN-CONTAINING"/>
    <property type="match status" value="1"/>
</dbReference>
<feature type="region of interest" description="Disordered" evidence="3">
    <location>
        <begin position="30"/>
        <end position="77"/>
    </location>
</feature>
<protein>
    <submittedName>
        <fullName evidence="7">Fas-activated serine/threonine kinase isoform X2</fullName>
    </submittedName>
</protein>
<dbReference type="Proteomes" id="UP001652642">
    <property type="component" value="Chromosome 6"/>
</dbReference>
<evidence type="ECO:0000259" key="5">
    <source>
        <dbReference type="PROSITE" id="PS51286"/>
    </source>
</evidence>
<dbReference type="SMART" id="SM00952">
    <property type="entry name" value="RAP"/>
    <property type="match status" value="1"/>
</dbReference>
<dbReference type="PROSITE" id="PS51286">
    <property type="entry name" value="RAP"/>
    <property type="match status" value="1"/>
</dbReference>
<feature type="chain" id="PRO_5046261784" evidence="4">
    <location>
        <begin position="28"/>
        <end position="695"/>
    </location>
</feature>
<accession>A0ABM5GM61</accession>
<dbReference type="InterPro" id="IPR013579">
    <property type="entry name" value="FAST_2"/>
</dbReference>
<evidence type="ECO:0000256" key="3">
    <source>
        <dbReference type="SAM" id="MobiDB-lite"/>
    </source>
</evidence>
<evidence type="ECO:0000256" key="1">
    <source>
        <dbReference type="ARBA" id="ARBA00004173"/>
    </source>
</evidence>
<dbReference type="Pfam" id="PF08373">
    <property type="entry name" value="RAP"/>
    <property type="match status" value="1"/>
</dbReference>
<sequence length="695" mass="76063">MPALRLPGPRRHRLLRLLLLLRGVLRASSPAAKLRGPPEARVGREGAPAPPPGPPKSPPRRPPLPDAASASGTGGTPAAAAMVVPRLLRLLAEEPPDCPPPAGAWVAPASGDPGRQQLLLRCLRASAALGLPGDHPLVCALEEEARRRLPRFCPEDVALLLGSILLLHPLPPLPPPARLLEGCLRRLETLPGALLPLLLPPLLACYRLRAGALRDQPCAEAPVTPAEKRRILRLVLRLLEQGEVLPEQERGALEEVVALCAPEAGEQALQALFRSPLFTQHSQQLLVHSMSGWFPDKVEGFSPPTVASIARHLAWHRLREIPLLDSIAAFLLQRVESLDIKVIQRLIFPFSRLSYQPPNHLALFPSLAAVLKQKAPAAPLATLNILMSLFQLQYFPAAVLSQVFSPGFVANVTTVQLELSNYSGPRLDPRHRVSVFHRALATEEVQCSYKRIVREALRQLVGKEGYRQDTVLPPGYRVDFLLWITSSGRVLPIGLKASRVSEAAQAPPPPPKEKQGLAPFWQELPARPRAGDLPLHDRSLPLSPPQEGSFGPWRAKPLSGMADDPGSPARMDFFLSSGKSSAATLTHFCFPTWEGTVAEGPEETEGIHRVVLCVNDKWHYCQNAPVLVGSRAMRNRHLRLLGYCLLQLPYLELDKLRGLEEAKQYLWQKLRELRRPGPAPCPPPGGGRQDDGPDG</sequence>
<keyword evidence="6" id="KW-1185">Reference proteome</keyword>
<keyword evidence="7" id="KW-0418">Kinase</keyword>
<name>A0ABM5GM61_9SAUR</name>
<dbReference type="InterPro" id="IPR050870">
    <property type="entry name" value="FAST_kinase"/>
</dbReference>
<evidence type="ECO:0000313" key="7">
    <source>
        <dbReference type="RefSeq" id="XP_072858730.1"/>
    </source>
</evidence>
<keyword evidence="7" id="KW-0808">Transferase</keyword>